<feature type="domain" description="HAMP" evidence="8">
    <location>
        <begin position="212"/>
        <end position="264"/>
    </location>
</feature>
<dbReference type="GO" id="GO:0007165">
    <property type="term" value="P:signal transduction"/>
    <property type="evidence" value="ECO:0007669"/>
    <property type="project" value="UniProtKB-KW"/>
</dbReference>
<evidence type="ECO:0000256" key="3">
    <source>
        <dbReference type="ARBA" id="ARBA00023224"/>
    </source>
</evidence>
<dbReference type="InterPro" id="IPR004090">
    <property type="entry name" value="Chemotax_Me-accpt_rcpt"/>
</dbReference>
<dbReference type="PANTHER" id="PTHR32089:SF112">
    <property type="entry name" value="LYSOZYME-LIKE PROTEIN-RELATED"/>
    <property type="match status" value="1"/>
</dbReference>
<dbReference type="Pfam" id="PF00015">
    <property type="entry name" value="MCPsignal"/>
    <property type="match status" value="1"/>
</dbReference>
<comment type="caution">
    <text evidence="9">The sequence shown here is derived from an EMBL/GenBank/DDBJ whole genome shotgun (WGS) entry which is preliminary data.</text>
</comment>
<feature type="transmembrane region" description="Helical" evidence="6">
    <location>
        <begin position="188"/>
        <end position="210"/>
    </location>
</feature>
<keyword evidence="10" id="KW-1185">Reference proteome</keyword>
<evidence type="ECO:0000259" key="8">
    <source>
        <dbReference type="PROSITE" id="PS50885"/>
    </source>
</evidence>
<keyword evidence="1 6" id="KW-0812">Transmembrane</keyword>
<evidence type="ECO:0000259" key="7">
    <source>
        <dbReference type="PROSITE" id="PS50111"/>
    </source>
</evidence>
<dbReference type="SMART" id="SM00283">
    <property type="entry name" value="MA"/>
    <property type="match status" value="1"/>
</dbReference>
<dbReference type="InterPro" id="IPR004089">
    <property type="entry name" value="MCPsignal_dom"/>
</dbReference>
<evidence type="ECO:0000256" key="1">
    <source>
        <dbReference type="ARBA" id="ARBA00022692"/>
    </source>
</evidence>
<dbReference type="AlphaFoldDB" id="A0A5C8ZGW9"/>
<evidence type="ECO:0000256" key="4">
    <source>
        <dbReference type="ARBA" id="ARBA00029447"/>
    </source>
</evidence>
<organism evidence="9 10">
    <name type="scientific">Quadrisphaera setariae</name>
    <dbReference type="NCBI Taxonomy" id="2593304"/>
    <lineage>
        <taxon>Bacteria</taxon>
        <taxon>Bacillati</taxon>
        <taxon>Actinomycetota</taxon>
        <taxon>Actinomycetes</taxon>
        <taxon>Kineosporiales</taxon>
        <taxon>Kineosporiaceae</taxon>
        <taxon>Quadrisphaera</taxon>
    </lineage>
</organism>
<dbReference type="OrthoDB" id="1115140at2"/>
<dbReference type="PANTHER" id="PTHR32089">
    <property type="entry name" value="METHYL-ACCEPTING CHEMOTAXIS PROTEIN MCPB"/>
    <property type="match status" value="1"/>
</dbReference>
<dbReference type="GO" id="GO:0006935">
    <property type="term" value="P:chemotaxis"/>
    <property type="evidence" value="ECO:0007669"/>
    <property type="project" value="InterPro"/>
</dbReference>
<evidence type="ECO:0000256" key="6">
    <source>
        <dbReference type="SAM" id="Phobius"/>
    </source>
</evidence>
<dbReference type="InterPro" id="IPR003660">
    <property type="entry name" value="HAMP_dom"/>
</dbReference>
<keyword evidence="2 6" id="KW-1133">Transmembrane helix</keyword>
<dbReference type="PROSITE" id="PS50111">
    <property type="entry name" value="CHEMOTAXIS_TRANSDUC_2"/>
    <property type="match status" value="1"/>
</dbReference>
<dbReference type="GO" id="GO:0004888">
    <property type="term" value="F:transmembrane signaling receptor activity"/>
    <property type="evidence" value="ECO:0007669"/>
    <property type="project" value="InterPro"/>
</dbReference>
<proteinExistence type="inferred from homology"/>
<dbReference type="GO" id="GO:0016020">
    <property type="term" value="C:membrane"/>
    <property type="evidence" value="ECO:0007669"/>
    <property type="project" value="InterPro"/>
</dbReference>
<dbReference type="SUPFAM" id="SSF58104">
    <property type="entry name" value="Methyl-accepting chemotaxis protein (MCP) signaling domain"/>
    <property type="match status" value="1"/>
</dbReference>
<reference evidence="9 10" key="1">
    <citation type="submission" date="2019-07" db="EMBL/GenBank/DDBJ databases">
        <title>Quadrisphaera sp. strain DD2A genome sequencing and assembly.</title>
        <authorList>
            <person name="Kim I."/>
        </authorList>
    </citation>
    <scope>NUCLEOTIDE SEQUENCE [LARGE SCALE GENOMIC DNA]</scope>
    <source>
        <strain evidence="9 10">DD2A</strain>
    </source>
</reference>
<name>A0A5C8ZGW9_9ACTN</name>
<keyword evidence="3 5" id="KW-0807">Transducer</keyword>
<evidence type="ECO:0000256" key="2">
    <source>
        <dbReference type="ARBA" id="ARBA00022989"/>
    </source>
</evidence>
<protein>
    <submittedName>
        <fullName evidence="9">Methyl-accepting chemotaxis protein</fullName>
    </submittedName>
</protein>
<dbReference type="EMBL" id="VKAC01000005">
    <property type="protein sequence ID" value="TXR56488.1"/>
    <property type="molecule type" value="Genomic_DNA"/>
</dbReference>
<dbReference type="PRINTS" id="PR00260">
    <property type="entry name" value="CHEMTRNSDUCR"/>
</dbReference>
<evidence type="ECO:0000313" key="9">
    <source>
        <dbReference type="EMBL" id="TXR56488.1"/>
    </source>
</evidence>
<keyword evidence="6" id="KW-0472">Membrane</keyword>
<accession>A0A5C8ZGW9</accession>
<dbReference type="CDD" id="cd06225">
    <property type="entry name" value="HAMP"/>
    <property type="match status" value="1"/>
</dbReference>
<dbReference type="PROSITE" id="PS50885">
    <property type="entry name" value="HAMP"/>
    <property type="match status" value="1"/>
</dbReference>
<evidence type="ECO:0000313" key="10">
    <source>
        <dbReference type="Proteomes" id="UP000321234"/>
    </source>
</evidence>
<feature type="domain" description="Methyl-accepting transducer" evidence="7">
    <location>
        <begin position="269"/>
        <end position="512"/>
    </location>
</feature>
<sequence length="527" mass="52945">MAMTRWADLRLGTKLTTLVAVGAAATLAMGGIAAAALSSVGTQVDALAATNSATQHALQADMMHDAVRGDLLRMIVTADAGERQKAAQEMAEHRKALTDALAAVGADHLGGGVDQALRRVQPDVDAYLAAATTSSDVAVRDPQAALAGYDDFQKAFSALEDSMPTIGDAVDERVTAATSDVAAQRRSAGLLLTASGVLGLAVLTALGVAVTRSVTRPLRRVTDVVTALADGDLTGSCDLARRDELGVTADALDRALVALRRVLSGVAAQSDAVASASEQLRGTTAQIAAASEETSAQSSAVAGAVEEVSSGVQTVAAGAGEMGDAIREIARSTEEATRVAGSAVAAATAATETVTGLGEASRQIGDVVKVITSIAEQTNLLALNATIEAARAGEAGKGFAVVAAEVKELARATAAATEDVARRVETIQQGASGAVDAITGISDVIAEISDHQSTIAAAVEEQTATTQEMSRSAGEAAGGAGRIAATASTMSGTASSTSRALGEARTAVDDLAGRAAALRREVAAFRF</sequence>
<comment type="similarity">
    <text evidence="4">Belongs to the methyl-accepting chemotaxis (MCP) protein family.</text>
</comment>
<evidence type="ECO:0000256" key="5">
    <source>
        <dbReference type="PROSITE-ProRule" id="PRU00284"/>
    </source>
</evidence>
<dbReference type="Proteomes" id="UP000321234">
    <property type="component" value="Unassembled WGS sequence"/>
</dbReference>
<gene>
    <name evidence="9" type="ORF">FMM08_10410</name>
</gene>
<dbReference type="SMART" id="SM00304">
    <property type="entry name" value="HAMP"/>
    <property type="match status" value="1"/>
</dbReference>
<dbReference type="Gene3D" id="1.10.287.950">
    <property type="entry name" value="Methyl-accepting chemotaxis protein"/>
    <property type="match status" value="1"/>
</dbReference>
<dbReference type="Pfam" id="PF00672">
    <property type="entry name" value="HAMP"/>
    <property type="match status" value="1"/>
</dbReference>